<organism evidence="2">
    <name type="scientific">Tanacetum cinerariifolium</name>
    <name type="common">Dalmatian daisy</name>
    <name type="synonym">Chrysanthemum cinerariifolium</name>
    <dbReference type="NCBI Taxonomy" id="118510"/>
    <lineage>
        <taxon>Eukaryota</taxon>
        <taxon>Viridiplantae</taxon>
        <taxon>Streptophyta</taxon>
        <taxon>Embryophyta</taxon>
        <taxon>Tracheophyta</taxon>
        <taxon>Spermatophyta</taxon>
        <taxon>Magnoliopsida</taxon>
        <taxon>eudicotyledons</taxon>
        <taxon>Gunneridae</taxon>
        <taxon>Pentapetalae</taxon>
        <taxon>asterids</taxon>
        <taxon>campanulids</taxon>
        <taxon>Asterales</taxon>
        <taxon>Asteraceae</taxon>
        <taxon>Asteroideae</taxon>
        <taxon>Anthemideae</taxon>
        <taxon>Anthemidinae</taxon>
        <taxon>Tanacetum</taxon>
    </lineage>
</organism>
<reference evidence="2" key="1">
    <citation type="journal article" date="2019" name="Sci. Rep.">
        <title>Draft genome of Tanacetum cinerariifolium, the natural source of mosquito coil.</title>
        <authorList>
            <person name="Yamashiro T."/>
            <person name="Shiraishi A."/>
            <person name="Satake H."/>
            <person name="Nakayama K."/>
        </authorList>
    </citation>
    <scope>NUCLEOTIDE SEQUENCE</scope>
</reference>
<gene>
    <name evidence="2" type="ORF">Tci_043686</name>
</gene>
<feature type="compositionally biased region" description="Low complexity" evidence="1">
    <location>
        <begin position="168"/>
        <end position="178"/>
    </location>
</feature>
<feature type="compositionally biased region" description="Basic and acidic residues" evidence="1">
    <location>
        <begin position="108"/>
        <end position="121"/>
    </location>
</feature>
<evidence type="ECO:0000313" key="2">
    <source>
        <dbReference type="EMBL" id="GEU71708.1"/>
    </source>
</evidence>
<sequence>MLIPDAFLTKIRATDDYAEYETVFAKVVVLKIQLQPVVSTQGMHKTTPSAYRPPTLTVASPQKKKEKQIARETTTLLSLTLHKIALATEAQENIAKVKEKLEEEEEIEKMKEKKDDKNDDEKANDDEKTDETGSMETMKEKTHTSIPSPTRSHRTDLSLDKTLSEELTATVSPSTATTSKDKRITKAKSKTRSTSIKSKILPGSIVGVCRRRGLIRTHLKSTFVTNEFFMGKIREVLDHYNNVVPELTFAKTNEMLKAEVPMLVNLEVN</sequence>
<name>A0A6L2MCU5_TANCI</name>
<dbReference type="EMBL" id="BKCJ010006355">
    <property type="protein sequence ID" value="GEU71708.1"/>
    <property type="molecule type" value="Genomic_DNA"/>
</dbReference>
<feature type="compositionally biased region" description="Basic and acidic residues" evidence="1">
    <location>
        <begin position="153"/>
        <end position="164"/>
    </location>
</feature>
<evidence type="ECO:0000256" key="1">
    <source>
        <dbReference type="SAM" id="MobiDB-lite"/>
    </source>
</evidence>
<accession>A0A6L2MCU5</accession>
<proteinExistence type="predicted"/>
<comment type="caution">
    <text evidence="2">The sequence shown here is derived from an EMBL/GenBank/DDBJ whole genome shotgun (WGS) entry which is preliminary data.</text>
</comment>
<dbReference type="AlphaFoldDB" id="A0A6L2MCU5"/>
<feature type="region of interest" description="Disordered" evidence="1">
    <location>
        <begin position="101"/>
        <end position="195"/>
    </location>
</feature>
<protein>
    <submittedName>
        <fullName evidence="2">Uncharacterized protein</fullName>
    </submittedName>
</protein>